<dbReference type="RefSeq" id="WP_229703110.1">
    <property type="nucleotide sequence ID" value="NZ_BMCM01000004.1"/>
</dbReference>
<dbReference type="InterPro" id="IPR035906">
    <property type="entry name" value="MetI-like_sf"/>
</dbReference>
<sequence length="334" mass="34981">MSTATTVTTLVAEDATRISDSRWPRFILRRGGRLLVSLWVLVTASFLMIHLVPGDPVRAALGPTASAAIVDARRESLGLNDPLWEQYLHYLQGVLTGDLGVSIGSQLPVADTIAQRLPATAALAVLAFIVAVLISIPIGVAVAIATQRGRARGLELGFSSTSVLLGSIPEFLLGVALVAVFGVQLGWLPVAGREGAGSYILPVLALALGPAAVLARIVRLEVLAVLETDFVRTAQSKRLRTWKINIRHVLPNALTATLTLGGLILSSLVAGTVLVETVFAWPGLGSTIVGSIQTKDYPLVQGTVLVYGIGVLLVNTIVDAALAMLNPQSTVAEG</sequence>
<gene>
    <name evidence="9" type="ORF">GCM10007269_26280</name>
</gene>
<dbReference type="EMBL" id="BMCM01000004">
    <property type="protein sequence ID" value="GGD82227.1"/>
    <property type="molecule type" value="Genomic_DNA"/>
</dbReference>
<evidence type="ECO:0000256" key="1">
    <source>
        <dbReference type="ARBA" id="ARBA00004651"/>
    </source>
</evidence>
<feature type="transmembrane region" description="Helical" evidence="7">
    <location>
        <begin position="34"/>
        <end position="52"/>
    </location>
</feature>
<dbReference type="InterPro" id="IPR000515">
    <property type="entry name" value="MetI-like"/>
</dbReference>
<keyword evidence="10" id="KW-1185">Reference proteome</keyword>
<dbReference type="Pfam" id="PF00528">
    <property type="entry name" value="BPD_transp_1"/>
    <property type="match status" value="1"/>
</dbReference>
<accession>A0ABQ1RW14</accession>
<keyword evidence="4 7" id="KW-0812">Transmembrane</keyword>
<evidence type="ECO:0000256" key="4">
    <source>
        <dbReference type="ARBA" id="ARBA00022692"/>
    </source>
</evidence>
<organism evidence="9 10">
    <name type="scientific">Microbacterium murale</name>
    <dbReference type="NCBI Taxonomy" id="1081040"/>
    <lineage>
        <taxon>Bacteria</taxon>
        <taxon>Bacillati</taxon>
        <taxon>Actinomycetota</taxon>
        <taxon>Actinomycetes</taxon>
        <taxon>Micrococcales</taxon>
        <taxon>Microbacteriaceae</taxon>
        <taxon>Microbacterium</taxon>
    </lineage>
</organism>
<evidence type="ECO:0000256" key="6">
    <source>
        <dbReference type="ARBA" id="ARBA00023136"/>
    </source>
</evidence>
<comment type="caution">
    <text evidence="9">The sequence shown here is derived from an EMBL/GenBank/DDBJ whole genome shotgun (WGS) entry which is preliminary data.</text>
</comment>
<name>A0ABQ1RW14_9MICO</name>
<evidence type="ECO:0000256" key="2">
    <source>
        <dbReference type="ARBA" id="ARBA00022448"/>
    </source>
</evidence>
<dbReference type="PANTHER" id="PTHR43163">
    <property type="entry name" value="DIPEPTIDE TRANSPORT SYSTEM PERMEASE PROTEIN DPPB-RELATED"/>
    <property type="match status" value="1"/>
</dbReference>
<feature type="transmembrane region" description="Helical" evidence="7">
    <location>
        <begin position="249"/>
        <end position="275"/>
    </location>
</feature>
<keyword evidence="5 7" id="KW-1133">Transmembrane helix</keyword>
<dbReference type="PROSITE" id="PS50928">
    <property type="entry name" value="ABC_TM1"/>
    <property type="match status" value="1"/>
</dbReference>
<feature type="transmembrane region" description="Helical" evidence="7">
    <location>
        <begin position="199"/>
        <end position="218"/>
    </location>
</feature>
<keyword evidence="3" id="KW-1003">Cell membrane</keyword>
<dbReference type="InterPro" id="IPR045621">
    <property type="entry name" value="BPD_transp_1_N"/>
</dbReference>
<feature type="transmembrane region" description="Helical" evidence="7">
    <location>
        <begin position="304"/>
        <end position="325"/>
    </location>
</feature>
<evidence type="ECO:0000256" key="5">
    <source>
        <dbReference type="ARBA" id="ARBA00022989"/>
    </source>
</evidence>
<dbReference type="PANTHER" id="PTHR43163:SF6">
    <property type="entry name" value="DIPEPTIDE TRANSPORT SYSTEM PERMEASE PROTEIN DPPB-RELATED"/>
    <property type="match status" value="1"/>
</dbReference>
<dbReference type="CDD" id="cd06261">
    <property type="entry name" value="TM_PBP2"/>
    <property type="match status" value="1"/>
</dbReference>
<evidence type="ECO:0000313" key="9">
    <source>
        <dbReference type="EMBL" id="GGD82227.1"/>
    </source>
</evidence>
<dbReference type="SUPFAM" id="SSF161098">
    <property type="entry name" value="MetI-like"/>
    <property type="match status" value="1"/>
</dbReference>
<feature type="transmembrane region" description="Helical" evidence="7">
    <location>
        <begin position="121"/>
        <end position="144"/>
    </location>
</feature>
<reference evidence="10" key="1">
    <citation type="journal article" date="2019" name="Int. J. Syst. Evol. Microbiol.">
        <title>The Global Catalogue of Microorganisms (GCM) 10K type strain sequencing project: providing services to taxonomists for standard genome sequencing and annotation.</title>
        <authorList>
            <consortium name="The Broad Institute Genomics Platform"/>
            <consortium name="The Broad Institute Genome Sequencing Center for Infectious Disease"/>
            <person name="Wu L."/>
            <person name="Ma J."/>
        </authorList>
    </citation>
    <scope>NUCLEOTIDE SEQUENCE [LARGE SCALE GENOMIC DNA]</scope>
    <source>
        <strain evidence="10">CCM 7640</strain>
    </source>
</reference>
<comment type="similarity">
    <text evidence="7">Belongs to the binding-protein-dependent transport system permease family.</text>
</comment>
<keyword evidence="2 7" id="KW-0813">Transport</keyword>
<comment type="subcellular location">
    <subcellularLocation>
        <location evidence="1 7">Cell membrane</location>
        <topology evidence="1 7">Multi-pass membrane protein</topology>
    </subcellularLocation>
</comment>
<dbReference type="Gene3D" id="1.10.3720.10">
    <property type="entry name" value="MetI-like"/>
    <property type="match status" value="1"/>
</dbReference>
<evidence type="ECO:0000259" key="8">
    <source>
        <dbReference type="PROSITE" id="PS50928"/>
    </source>
</evidence>
<dbReference type="Pfam" id="PF19300">
    <property type="entry name" value="BPD_transp_1_N"/>
    <property type="match status" value="1"/>
</dbReference>
<feature type="transmembrane region" description="Helical" evidence="7">
    <location>
        <begin position="164"/>
        <end position="187"/>
    </location>
</feature>
<protein>
    <submittedName>
        <fullName evidence="9">Peptide ABC transporter permease</fullName>
    </submittedName>
</protein>
<evidence type="ECO:0000313" key="10">
    <source>
        <dbReference type="Proteomes" id="UP000629365"/>
    </source>
</evidence>
<dbReference type="Proteomes" id="UP000629365">
    <property type="component" value="Unassembled WGS sequence"/>
</dbReference>
<proteinExistence type="inferred from homology"/>
<evidence type="ECO:0000256" key="7">
    <source>
        <dbReference type="RuleBase" id="RU363032"/>
    </source>
</evidence>
<evidence type="ECO:0000256" key="3">
    <source>
        <dbReference type="ARBA" id="ARBA00022475"/>
    </source>
</evidence>
<keyword evidence="6 7" id="KW-0472">Membrane</keyword>
<feature type="domain" description="ABC transmembrane type-1" evidence="8">
    <location>
        <begin position="117"/>
        <end position="318"/>
    </location>
</feature>